<reference evidence="2 3" key="1">
    <citation type="submission" date="2019-12" db="EMBL/GenBank/DDBJ databases">
        <authorList>
            <person name="Floudas D."/>
            <person name="Bentzer J."/>
            <person name="Ahren D."/>
            <person name="Johansson T."/>
            <person name="Persson P."/>
            <person name="Tunlid A."/>
        </authorList>
    </citation>
    <scope>NUCLEOTIDE SEQUENCE [LARGE SCALE GENOMIC DNA]</scope>
    <source>
        <strain evidence="2 3">CBS 102.39</strain>
    </source>
</reference>
<organism evidence="2 3">
    <name type="scientific">Agrocybe pediades</name>
    <dbReference type="NCBI Taxonomy" id="84607"/>
    <lineage>
        <taxon>Eukaryota</taxon>
        <taxon>Fungi</taxon>
        <taxon>Dikarya</taxon>
        <taxon>Basidiomycota</taxon>
        <taxon>Agaricomycotina</taxon>
        <taxon>Agaricomycetes</taxon>
        <taxon>Agaricomycetidae</taxon>
        <taxon>Agaricales</taxon>
        <taxon>Agaricineae</taxon>
        <taxon>Strophariaceae</taxon>
        <taxon>Agrocybe</taxon>
    </lineage>
</organism>
<dbReference type="AlphaFoldDB" id="A0A8H4VUN3"/>
<accession>A0A8H4VUN3</accession>
<evidence type="ECO:0000313" key="3">
    <source>
        <dbReference type="Proteomes" id="UP000521872"/>
    </source>
</evidence>
<evidence type="ECO:0000259" key="1">
    <source>
        <dbReference type="PROSITE" id="PS50280"/>
    </source>
</evidence>
<sequence>MPSEPKLPTNWPRYLRYLISSVYHSSVSAEALNNIRGTPSSKTSSSSAETLRRPKTAIRVITTDSHPAKGQYGLFAAQKIAPKTHIVDYIGEIHCDDRPESDYDLSLCRLPDGTSVGIDASTMGNEARFVNDYRGVSSKPNAVFVNERGPSGELKMSIWTSNAEIRKGEEILVSYGKSWWQSRVEDSPYVPNY</sequence>
<proteinExistence type="predicted"/>
<dbReference type="SUPFAM" id="SSF82199">
    <property type="entry name" value="SET domain"/>
    <property type="match status" value="1"/>
</dbReference>
<name>A0A8H4VUN3_9AGAR</name>
<keyword evidence="3" id="KW-1185">Reference proteome</keyword>
<evidence type="ECO:0000313" key="2">
    <source>
        <dbReference type="EMBL" id="KAF4622872.1"/>
    </source>
</evidence>
<protein>
    <recommendedName>
        <fullName evidence="1">SET domain-containing protein</fullName>
    </recommendedName>
</protein>
<dbReference type="InterPro" id="IPR046341">
    <property type="entry name" value="SET_dom_sf"/>
</dbReference>
<dbReference type="PROSITE" id="PS50280">
    <property type="entry name" value="SET"/>
    <property type="match status" value="1"/>
</dbReference>
<dbReference type="EMBL" id="JAACJL010000001">
    <property type="protein sequence ID" value="KAF4622872.1"/>
    <property type="molecule type" value="Genomic_DNA"/>
</dbReference>
<gene>
    <name evidence="2" type="ORF">D9613_001658</name>
</gene>
<comment type="caution">
    <text evidence="2">The sequence shown here is derived from an EMBL/GenBank/DDBJ whole genome shotgun (WGS) entry which is preliminary data.</text>
</comment>
<dbReference type="SMART" id="SM00317">
    <property type="entry name" value="SET"/>
    <property type="match status" value="1"/>
</dbReference>
<dbReference type="InterPro" id="IPR001214">
    <property type="entry name" value="SET_dom"/>
</dbReference>
<feature type="domain" description="SET" evidence="1">
    <location>
        <begin position="54"/>
        <end position="176"/>
    </location>
</feature>
<dbReference type="Gene3D" id="2.170.270.10">
    <property type="entry name" value="SET domain"/>
    <property type="match status" value="1"/>
</dbReference>
<dbReference type="Proteomes" id="UP000521872">
    <property type="component" value="Unassembled WGS sequence"/>
</dbReference>
<dbReference type="Pfam" id="PF00856">
    <property type="entry name" value="SET"/>
    <property type="match status" value="1"/>
</dbReference>